<keyword evidence="5" id="KW-0997">Cell inner membrane</keyword>
<dbReference type="RefSeq" id="WP_239677436.1">
    <property type="nucleotide sequence ID" value="NZ_CP070499.1"/>
</dbReference>
<evidence type="ECO:0000313" key="12">
    <source>
        <dbReference type="Proteomes" id="UP000662857"/>
    </source>
</evidence>
<keyword evidence="3 9" id="KW-0813">Transport</keyword>
<evidence type="ECO:0000313" key="11">
    <source>
        <dbReference type="EMBL" id="QSB15253.1"/>
    </source>
</evidence>
<feature type="transmembrane region" description="Helical" evidence="9">
    <location>
        <begin position="154"/>
        <end position="174"/>
    </location>
</feature>
<keyword evidence="8 9" id="KW-0472">Membrane</keyword>
<dbReference type="Proteomes" id="UP000662857">
    <property type="component" value="Chromosome"/>
</dbReference>
<feature type="transmembrane region" description="Helical" evidence="9">
    <location>
        <begin position="34"/>
        <end position="56"/>
    </location>
</feature>
<dbReference type="KEGG" id="nhy:JQS43_02495"/>
<evidence type="ECO:0000256" key="7">
    <source>
        <dbReference type="ARBA" id="ARBA00022989"/>
    </source>
</evidence>
<dbReference type="GO" id="GO:0015920">
    <property type="term" value="P:lipopolysaccharide transport"/>
    <property type="evidence" value="ECO:0007669"/>
    <property type="project" value="TreeGrafter"/>
</dbReference>
<dbReference type="Pfam" id="PF01061">
    <property type="entry name" value="ABC2_membrane"/>
    <property type="match status" value="1"/>
</dbReference>
<evidence type="ECO:0000256" key="9">
    <source>
        <dbReference type="RuleBase" id="RU361157"/>
    </source>
</evidence>
<organism evidence="11 12">
    <name type="scientific">Natronosporangium hydrolyticum</name>
    <dbReference type="NCBI Taxonomy" id="2811111"/>
    <lineage>
        <taxon>Bacteria</taxon>
        <taxon>Bacillati</taxon>
        <taxon>Actinomycetota</taxon>
        <taxon>Actinomycetes</taxon>
        <taxon>Micromonosporales</taxon>
        <taxon>Micromonosporaceae</taxon>
        <taxon>Natronosporangium</taxon>
    </lineage>
</organism>
<feature type="domain" description="ABC transmembrane type-2" evidence="10">
    <location>
        <begin position="32"/>
        <end position="262"/>
    </location>
</feature>
<feature type="transmembrane region" description="Helical" evidence="9">
    <location>
        <begin position="71"/>
        <end position="90"/>
    </location>
</feature>
<proteinExistence type="inferred from homology"/>
<dbReference type="PROSITE" id="PS51012">
    <property type="entry name" value="ABC_TM2"/>
    <property type="match status" value="1"/>
</dbReference>
<evidence type="ECO:0000256" key="4">
    <source>
        <dbReference type="ARBA" id="ARBA00022475"/>
    </source>
</evidence>
<sequence>MTSSVVGVWRARNVLRFLVRRDLALKYQRSAMGYLWSLIEPIGIGLIYYFVFIVVIGRGGQLEELLPPEMYILYLMAGIFSYMWTSGVLSEATGALTGQKNLITTMNVPREVFPVGRVIARSAEFLAGIPILIGIALLVGTSIGWSLLVLPLAILVQGIFLIGIALLLSSLNVMMQDIERFMRMISRLVFYSSPILYPLAMVKDALPEWAFILYQINPLVGIIELHHAAWFPEMFPSWPLLAACIGGSLFTLGVGWLVFRRLEPAVLKEL</sequence>
<dbReference type="PANTHER" id="PTHR30413:SF8">
    <property type="entry name" value="TRANSPORT PERMEASE PROTEIN"/>
    <property type="match status" value="1"/>
</dbReference>
<evidence type="ECO:0000256" key="1">
    <source>
        <dbReference type="ARBA" id="ARBA00004429"/>
    </source>
</evidence>
<comment type="similarity">
    <text evidence="2 9">Belongs to the ABC-2 integral membrane protein family.</text>
</comment>
<dbReference type="GO" id="GO:0005886">
    <property type="term" value="C:plasma membrane"/>
    <property type="evidence" value="ECO:0007669"/>
    <property type="project" value="UniProtKB-SubCell"/>
</dbReference>
<keyword evidence="7 9" id="KW-1133">Transmembrane helix</keyword>
<reference evidence="11" key="1">
    <citation type="submission" date="2021-02" db="EMBL/GenBank/DDBJ databases">
        <title>Natrosporangium hydrolyticum gen. nov., sp. nov, a haloalkaliphilic actinobacterium from a soda solonchak soil.</title>
        <authorList>
            <person name="Sorokin D.Y."/>
            <person name="Khijniak T.V."/>
            <person name="Zakharycheva A.P."/>
            <person name="Boueva O.V."/>
            <person name="Ariskina E.V."/>
            <person name="Hahnke R.L."/>
            <person name="Bunk B."/>
            <person name="Sproer C."/>
            <person name="Schumann P."/>
            <person name="Evtushenko L.I."/>
            <person name="Kublanov I.V."/>
        </authorList>
    </citation>
    <scope>NUCLEOTIDE SEQUENCE</scope>
    <source>
        <strain evidence="11">DSM 106523</strain>
    </source>
</reference>
<gene>
    <name evidence="11" type="ORF">JQS43_02495</name>
</gene>
<keyword evidence="4 9" id="KW-1003">Cell membrane</keyword>
<evidence type="ECO:0000259" key="10">
    <source>
        <dbReference type="PROSITE" id="PS51012"/>
    </source>
</evidence>
<evidence type="ECO:0000256" key="2">
    <source>
        <dbReference type="ARBA" id="ARBA00007783"/>
    </source>
</evidence>
<evidence type="ECO:0000256" key="5">
    <source>
        <dbReference type="ARBA" id="ARBA00022519"/>
    </source>
</evidence>
<name>A0A895YIQ8_9ACTN</name>
<dbReference type="InterPro" id="IPR047817">
    <property type="entry name" value="ABC2_TM_bact-type"/>
</dbReference>
<dbReference type="InterPro" id="IPR013525">
    <property type="entry name" value="ABC2_TM"/>
</dbReference>
<dbReference type="AlphaFoldDB" id="A0A895YIQ8"/>
<feature type="transmembrane region" description="Helical" evidence="9">
    <location>
        <begin position="125"/>
        <end position="148"/>
    </location>
</feature>
<dbReference type="GO" id="GO:0140359">
    <property type="term" value="F:ABC-type transporter activity"/>
    <property type="evidence" value="ECO:0007669"/>
    <property type="project" value="InterPro"/>
</dbReference>
<dbReference type="EMBL" id="CP070499">
    <property type="protein sequence ID" value="QSB15253.1"/>
    <property type="molecule type" value="Genomic_DNA"/>
</dbReference>
<comment type="subcellular location">
    <subcellularLocation>
        <location evidence="1">Cell inner membrane</location>
        <topology evidence="1">Multi-pass membrane protein</topology>
    </subcellularLocation>
    <subcellularLocation>
        <location evidence="9">Cell membrane</location>
        <topology evidence="9">Multi-pass membrane protein</topology>
    </subcellularLocation>
</comment>
<evidence type="ECO:0000256" key="8">
    <source>
        <dbReference type="ARBA" id="ARBA00023136"/>
    </source>
</evidence>
<protein>
    <recommendedName>
        <fullName evidence="9">Transport permease protein</fullName>
    </recommendedName>
</protein>
<evidence type="ECO:0000256" key="6">
    <source>
        <dbReference type="ARBA" id="ARBA00022692"/>
    </source>
</evidence>
<keyword evidence="6 9" id="KW-0812">Transmembrane</keyword>
<comment type="caution">
    <text evidence="9">Lacks conserved residue(s) required for the propagation of feature annotation.</text>
</comment>
<accession>A0A895YIQ8</accession>
<evidence type="ECO:0000256" key="3">
    <source>
        <dbReference type="ARBA" id="ARBA00022448"/>
    </source>
</evidence>
<dbReference type="PANTHER" id="PTHR30413">
    <property type="entry name" value="INNER MEMBRANE TRANSPORT PERMEASE"/>
    <property type="match status" value="1"/>
</dbReference>
<feature type="transmembrane region" description="Helical" evidence="9">
    <location>
        <begin position="236"/>
        <end position="259"/>
    </location>
</feature>
<keyword evidence="12" id="KW-1185">Reference proteome</keyword>